<evidence type="ECO:0000256" key="8">
    <source>
        <dbReference type="ARBA" id="ARBA00023239"/>
    </source>
</evidence>
<comment type="similarity">
    <text evidence="3">Belongs to the threonine synthase family.</text>
</comment>
<evidence type="ECO:0000256" key="7">
    <source>
        <dbReference type="ARBA" id="ARBA00022898"/>
    </source>
</evidence>
<dbReference type="GO" id="GO:0009088">
    <property type="term" value="P:threonine biosynthetic process"/>
    <property type="evidence" value="ECO:0007669"/>
    <property type="project" value="UniProtKB-UniPathway"/>
</dbReference>
<dbReference type="GO" id="GO:0030170">
    <property type="term" value="F:pyridoxal phosphate binding"/>
    <property type="evidence" value="ECO:0007669"/>
    <property type="project" value="InterPro"/>
</dbReference>
<dbReference type="Gene3D" id="3.90.1380.10">
    <property type="entry name" value="Threonine synthase, N-terminal domain"/>
    <property type="match status" value="1"/>
</dbReference>
<organism evidence="11">
    <name type="scientific">marine metagenome</name>
    <dbReference type="NCBI Taxonomy" id="408172"/>
    <lineage>
        <taxon>unclassified sequences</taxon>
        <taxon>metagenomes</taxon>
        <taxon>ecological metagenomes</taxon>
    </lineage>
</organism>
<keyword evidence="7" id="KW-0663">Pyridoxal phosphate</keyword>
<dbReference type="InterPro" id="IPR051166">
    <property type="entry name" value="Threonine_Synthase"/>
</dbReference>
<evidence type="ECO:0000313" key="11">
    <source>
        <dbReference type="EMBL" id="SVA36593.1"/>
    </source>
</evidence>
<dbReference type="SUPFAM" id="SSF53686">
    <property type="entry name" value="Tryptophan synthase beta subunit-like PLP-dependent enzymes"/>
    <property type="match status" value="1"/>
</dbReference>
<feature type="domain" description="Threonine synthase N-terminal" evidence="10">
    <location>
        <begin position="1"/>
        <end position="61"/>
    </location>
</feature>
<name>A0A381VB53_9ZZZZ</name>
<dbReference type="PANTHER" id="PTHR42690">
    <property type="entry name" value="THREONINE SYNTHASE FAMILY MEMBER"/>
    <property type="match status" value="1"/>
</dbReference>
<dbReference type="NCBIfam" id="TIGR00260">
    <property type="entry name" value="thrC"/>
    <property type="match status" value="1"/>
</dbReference>
<dbReference type="InterPro" id="IPR036052">
    <property type="entry name" value="TrpB-like_PALP_sf"/>
</dbReference>
<dbReference type="EC" id="4.2.3.1" evidence="4"/>
<evidence type="ECO:0000259" key="9">
    <source>
        <dbReference type="Pfam" id="PF00291"/>
    </source>
</evidence>
<dbReference type="Pfam" id="PF14821">
    <property type="entry name" value="Thr_synth_N"/>
    <property type="match status" value="1"/>
</dbReference>
<evidence type="ECO:0000256" key="5">
    <source>
        <dbReference type="ARBA" id="ARBA00022605"/>
    </source>
</evidence>
<keyword evidence="5" id="KW-0028">Amino-acid biosynthesis</keyword>
<dbReference type="PANTHER" id="PTHR42690:SF1">
    <property type="entry name" value="THREONINE SYNTHASE-LIKE 2"/>
    <property type="match status" value="1"/>
</dbReference>
<keyword evidence="6" id="KW-0791">Threonine biosynthesis</keyword>
<comment type="pathway">
    <text evidence="2">Amino-acid biosynthesis; L-threonine biosynthesis; L-threonine from L-aspartate: step 5/5.</text>
</comment>
<dbReference type="GO" id="GO:0004795">
    <property type="term" value="F:threonine synthase activity"/>
    <property type="evidence" value="ECO:0007669"/>
    <property type="project" value="UniProtKB-EC"/>
</dbReference>
<reference evidence="11" key="1">
    <citation type="submission" date="2018-05" db="EMBL/GenBank/DDBJ databases">
        <authorList>
            <person name="Lanie J.A."/>
            <person name="Ng W.-L."/>
            <person name="Kazmierczak K.M."/>
            <person name="Andrzejewski T.M."/>
            <person name="Davidsen T.M."/>
            <person name="Wayne K.J."/>
            <person name="Tettelin H."/>
            <person name="Glass J.I."/>
            <person name="Rusch D."/>
            <person name="Podicherti R."/>
            <person name="Tsui H.-C.T."/>
            <person name="Winkler M.E."/>
        </authorList>
    </citation>
    <scope>NUCLEOTIDE SEQUENCE</scope>
</reference>
<evidence type="ECO:0000256" key="1">
    <source>
        <dbReference type="ARBA" id="ARBA00001933"/>
    </source>
</evidence>
<feature type="non-terminal residue" evidence="11">
    <location>
        <position position="1"/>
    </location>
</feature>
<evidence type="ECO:0000259" key="10">
    <source>
        <dbReference type="Pfam" id="PF14821"/>
    </source>
</evidence>
<dbReference type="InterPro" id="IPR001926">
    <property type="entry name" value="TrpB-like_PALP"/>
</dbReference>
<dbReference type="UniPathway" id="UPA00050">
    <property type="reaction ID" value="UER00065"/>
</dbReference>
<proteinExistence type="inferred from homology"/>
<comment type="cofactor">
    <cofactor evidence="1">
        <name>pyridoxal 5'-phosphate</name>
        <dbReference type="ChEBI" id="CHEBI:597326"/>
    </cofactor>
</comment>
<sequence length="410" mass="45471">VLFKGLAPDGGLYLPESIPEFDIAFYRSEMTYCELASEMIQPFVSENLTSAELMKISEAAFNFNIPLVSLTADLQVLELFHGPTLAFKDFAARFMARCMEHLLAEEITILVATSGDTGSAVANSFFGLDGIRVAILYPAGRVSSIQEKQLTTYGGNVTALEVQGNFDDCQHMVKKAFSDESIIQRRPLSSANSINIARILPQSVYYAWAWKQINTDQPITFSVPSGNFGNLTGGILAEKMGLPVESFIAATNANDVFPKYLQSGVFKAKPSKQTISNAMDVGKPSNLDRIKKIYNSSINDIRENIVSWSFQDDETRNAIQYTKDKFNYLTDPHTAVGLLGLEKYRQENKEHHTGIVLATAHPGKFAEVIEPIVGEKIVVPLQLQKAMEKEKNSITIPAHYSYLKDFLIDT</sequence>
<dbReference type="InterPro" id="IPR029144">
    <property type="entry name" value="Thr_synth_N"/>
</dbReference>
<dbReference type="EMBL" id="UINC01008119">
    <property type="protein sequence ID" value="SVA36593.1"/>
    <property type="molecule type" value="Genomic_DNA"/>
</dbReference>
<dbReference type="AlphaFoldDB" id="A0A381VB53"/>
<evidence type="ECO:0000256" key="4">
    <source>
        <dbReference type="ARBA" id="ARBA00013028"/>
    </source>
</evidence>
<dbReference type="InterPro" id="IPR000634">
    <property type="entry name" value="Ser/Thr_deHydtase_PyrdxlP-BS"/>
</dbReference>
<dbReference type="Pfam" id="PF00291">
    <property type="entry name" value="PALP"/>
    <property type="match status" value="1"/>
</dbReference>
<protein>
    <recommendedName>
        <fullName evidence="4">threonine synthase</fullName>
        <ecNumber evidence="4">4.2.3.1</ecNumber>
    </recommendedName>
</protein>
<evidence type="ECO:0000256" key="3">
    <source>
        <dbReference type="ARBA" id="ARBA00005517"/>
    </source>
</evidence>
<dbReference type="InterPro" id="IPR037158">
    <property type="entry name" value="Thr_synth_N_sf"/>
</dbReference>
<evidence type="ECO:0000256" key="2">
    <source>
        <dbReference type="ARBA" id="ARBA00004979"/>
    </source>
</evidence>
<dbReference type="PROSITE" id="PS00165">
    <property type="entry name" value="DEHYDRATASE_SER_THR"/>
    <property type="match status" value="1"/>
</dbReference>
<evidence type="ECO:0000256" key="6">
    <source>
        <dbReference type="ARBA" id="ARBA00022697"/>
    </source>
</evidence>
<feature type="domain" description="Tryptophan synthase beta chain-like PALP" evidence="9">
    <location>
        <begin position="77"/>
        <end position="351"/>
    </location>
</feature>
<gene>
    <name evidence="11" type="ORF">METZ01_LOCUS89447</name>
</gene>
<keyword evidence="8" id="KW-0456">Lyase</keyword>
<accession>A0A381VB53</accession>
<dbReference type="InterPro" id="IPR004450">
    <property type="entry name" value="Thr_synthase-like"/>
</dbReference>
<dbReference type="Gene3D" id="3.40.50.1100">
    <property type="match status" value="2"/>
</dbReference>